<evidence type="ECO:0000313" key="1">
    <source>
        <dbReference type="EMBL" id="PVH25633.1"/>
    </source>
</evidence>
<dbReference type="AlphaFoldDB" id="A0A2T8HJQ9"/>
<protein>
    <recommendedName>
        <fullName evidence="3">Lipopolysaccharide biosynthesis protein</fullName>
    </recommendedName>
</protein>
<name>A0A2T8HJQ9_9SPHI</name>
<sequence>MIKTFQGKSIIVGTPKDFDINKMIIKELRNTGFESVFEISFNYQKFKYKNIWQHAKSFYKKNFGNRPHYKQLLRFQQIESNLIQELNEIQDVDYVLLIRPDIYSPTFIDALKKKSKTIVAYQWDGLNRFPAVNDVIQKFDRFFIFDPADLGVEGVLPLTNFSPISYTAEELFDSERITDVYFSGSYFPKRAAVLGKILSQLNRLGKSIKYRLNAWKPRENKKYNLTTTKEFITFEENLKNSYNAEVVIDLVFTGHKGLSFRIFEAIRFDKKVITTNQAILKYDFYDPDNIFIWSSNSKIQELKRFLETPVNPLSDVLKRKYGFENWIKYVLDEGDFIPIDLPEN</sequence>
<keyword evidence="2" id="KW-1185">Reference proteome</keyword>
<reference evidence="1 2" key="1">
    <citation type="submission" date="2018-04" db="EMBL/GenBank/DDBJ databases">
        <title>Sphingobacterium cortibacter sp. nov.</title>
        <authorList>
            <person name="Li Y."/>
        </authorList>
    </citation>
    <scope>NUCLEOTIDE SEQUENCE [LARGE SCALE GENOMIC DNA]</scope>
    <source>
        <strain evidence="1 2">2c-3</strain>
    </source>
</reference>
<dbReference type="Proteomes" id="UP000245627">
    <property type="component" value="Unassembled WGS sequence"/>
</dbReference>
<proteinExistence type="predicted"/>
<evidence type="ECO:0008006" key="3">
    <source>
        <dbReference type="Google" id="ProtNLM"/>
    </source>
</evidence>
<dbReference type="RefSeq" id="WP_116775205.1">
    <property type="nucleotide sequence ID" value="NZ_QDKG01000002.1"/>
</dbReference>
<dbReference type="EMBL" id="QDKG01000002">
    <property type="protein sequence ID" value="PVH25633.1"/>
    <property type="molecule type" value="Genomic_DNA"/>
</dbReference>
<organism evidence="1 2">
    <name type="scientific">Sphingobacterium corticibacter</name>
    <dbReference type="NCBI Taxonomy" id="2171749"/>
    <lineage>
        <taxon>Bacteria</taxon>
        <taxon>Pseudomonadati</taxon>
        <taxon>Bacteroidota</taxon>
        <taxon>Sphingobacteriia</taxon>
        <taxon>Sphingobacteriales</taxon>
        <taxon>Sphingobacteriaceae</taxon>
        <taxon>Sphingobacterium</taxon>
    </lineage>
</organism>
<gene>
    <name evidence="1" type="ORF">DC487_06730</name>
</gene>
<dbReference type="OrthoDB" id="3251881at2"/>
<accession>A0A2T8HJQ9</accession>
<evidence type="ECO:0000313" key="2">
    <source>
        <dbReference type="Proteomes" id="UP000245627"/>
    </source>
</evidence>
<comment type="caution">
    <text evidence="1">The sequence shown here is derived from an EMBL/GenBank/DDBJ whole genome shotgun (WGS) entry which is preliminary data.</text>
</comment>